<reference evidence="1 2" key="1">
    <citation type="submission" date="2019-12" db="EMBL/GenBank/DDBJ databases">
        <title>Full genome sequence of a Bacillus safensis strain isolated from commercially available natto in Indonesia.</title>
        <authorList>
            <person name="Yoshida M."/>
            <person name="Uomi M."/>
            <person name="Waturangi D."/>
            <person name="Ekaputri J.J."/>
            <person name="Setiamarga D.H.E."/>
        </authorList>
    </citation>
    <scope>NUCLEOTIDE SEQUENCE [LARGE SCALE GENOMIC DNA]</scope>
    <source>
        <strain evidence="1 2">IDN1</strain>
    </source>
</reference>
<gene>
    <name evidence="1" type="ORF">BsIDN1_70230</name>
</gene>
<dbReference type="AlphaFoldDB" id="A0A5S9MKV0"/>
<proteinExistence type="predicted"/>
<sequence>MIREDQSIQTAAIYKTTSLQVKSKENTLETLYLETGELSAFPLNYLQGRQPLKKKKKLPYPY</sequence>
<organism evidence="1 2">
    <name type="scientific">Bacillus safensis</name>
    <dbReference type="NCBI Taxonomy" id="561879"/>
    <lineage>
        <taxon>Bacteria</taxon>
        <taxon>Bacillati</taxon>
        <taxon>Bacillota</taxon>
        <taxon>Bacilli</taxon>
        <taxon>Bacillales</taxon>
        <taxon>Bacillaceae</taxon>
        <taxon>Bacillus</taxon>
    </lineage>
</organism>
<name>A0A5S9MKV0_BACIA</name>
<evidence type="ECO:0000313" key="1">
    <source>
        <dbReference type="EMBL" id="BBP93405.1"/>
    </source>
</evidence>
<dbReference type="Proteomes" id="UP000464658">
    <property type="component" value="Chromosome"/>
</dbReference>
<dbReference type="EMBL" id="AP021906">
    <property type="protein sequence ID" value="BBP93405.1"/>
    <property type="molecule type" value="Genomic_DNA"/>
</dbReference>
<accession>A0A5S9MKV0</accession>
<evidence type="ECO:0000313" key="2">
    <source>
        <dbReference type="Proteomes" id="UP000464658"/>
    </source>
</evidence>
<protein>
    <submittedName>
        <fullName evidence="1">Uncharacterized protein</fullName>
    </submittedName>
</protein>